<keyword evidence="2" id="KW-0547">Nucleotide-binding</keyword>
<keyword evidence="3 6" id="KW-0418">Kinase</keyword>
<proteinExistence type="predicted"/>
<keyword evidence="1 6" id="KW-0808">Transferase</keyword>
<evidence type="ECO:0000313" key="6">
    <source>
        <dbReference type="EMBL" id="GAB0058676.1"/>
    </source>
</evidence>
<comment type="caution">
    <text evidence="6">The sequence shown here is derived from an EMBL/GenBank/DDBJ whole genome shotgun (WGS) entry which is preliminary data.</text>
</comment>
<dbReference type="InterPro" id="IPR011009">
    <property type="entry name" value="Kinase-like_dom_sf"/>
</dbReference>
<feature type="domain" description="Protein kinase" evidence="5">
    <location>
        <begin position="1"/>
        <end position="282"/>
    </location>
</feature>
<accession>A0ABQ0CCQ5</accession>
<gene>
    <name evidence="6" type="primary">spk1</name>
    <name evidence="6" type="ORF">SIID45300_03029</name>
</gene>
<dbReference type="SMART" id="SM00220">
    <property type="entry name" value="S_TKc"/>
    <property type="match status" value="1"/>
</dbReference>
<dbReference type="PROSITE" id="PS00108">
    <property type="entry name" value="PROTEIN_KINASE_ST"/>
    <property type="match status" value="1"/>
</dbReference>
<dbReference type="GO" id="GO:0004674">
    <property type="term" value="F:protein serine/threonine kinase activity"/>
    <property type="evidence" value="ECO:0007669"/>
    <property type="project" value="UniProtKB-EC"/>
</dbReference>
<dbReference type="EMBL" id="BAAFGK010000005">
    <property type="protein sequence ID" value="GAB0058676.1"/>
    <property type="molecule type" value="Genomic_DNA"/>
</dbReference>
<dbReference type="PANTHER" id="PTHR43289">
    <property type="entry name" value="MITOGEN-ACTIVATED PROTEIN KINASE KINASE KINASE 20-RELATED"/>
    <property type="match status" value="1"/>
</dbReference>
<sequence>MGWPGIILKGDEPLPVHPSTLGGWRILAPSDTESRRGIVRGLDAAHDRVVAIKCVPFSLTEHAERQAWIERLRHEATIVARLAHPTIVPLLDQGEDQGAPYLVFAWQPEATLRERLDQGWLPDVAGAVSIIQALLTGVAHIHARGYRHGDLKPSNLFVTAGGAVHLVDFGAAGPIDAPPARGGRLTGTHGFMPPEQLMGLPIDQRADLFAVGVILHELLTGAKPFLGARPWEITLRVLGEEPPGLVGEAARLNGVMRRALAKRPEERFGSAEGFAAALKETVGMAGK</sequence>
<keyword evidence="7" id="KW-1185">Reference proteome</keyword>
<dbReference type="Gene3D" id="1.10.510.10">
    <property type="entry name" value="Transferase(Phosphotransferase) domain 1"/>
    <property type="match status" value="1"/>
</dbReference>
<evidence type="ECO:0000313" key="7">
    <source>
        <dbReference type="Proteomes" id="UP001628193"/>
    </source>
</evidence>
<evidence type="ECO:0000259" key="5">
    <source>
        <dbReference type="PROSITE" id="PS50011"/>
    </source>
</evidence>
<dbReference type="Gene3D" id="3.30.200.20">
    <property type="entry name" value="Phosphorylase Kinase, domain 1"/>
    <property type="match status" value="1"/>
</dbReference>
<organism evidence="6 7">
    <name type="scientific">Candidatus Magnetaquiglobus chichijimensis</name>
    <dbReference type="NCBI Taxonomy" id="3141448"/>
    <lineage>
        <taxon>Bacteria</taxon>
        <taxon>Pseudomonadati</taxon>
        <taxon>Pseudomonadota</taxon>
        <taxon>Magnetococcia</taxon>
        <taxon>Magnetococcales</taxon>
        <taxon>Candidatus Magnetaquicoccaceae</taxon>
        <taxon>Candidatus Magnetaquiglobus</taxon>
    </lineage>
</organism>
<name>A0ABQ0CCQ5_9PROT</name>
<dbReference type="PROSITE" id="PS50011">
    <property type="entry name" value="PROTEIN_KINASE_DOM"/>
    <property type="match status" value="1"/>
</dbReference>
<reference evidence="6 7" key="1">
    <citation type="submission" date="2024-09" db="EMBL/GenBank/DDBJ databases">
        <title>Draft genome sequence of Candidatus Magnetaquicoccaceae bacterium FCR-1.</title>
        <authorList>
            <person name="Shimoshige H."/>
            <person name="Shimamura S."/>
            <person name="Taoka A."/>
            <person name="Kobayashi H."/>
            <person name="Maekawa T."/>
        </authorList>
    </citation>
    <scope>NUCLEOTIDE SEQUENCE [LARGE SCALE GENOMIC DNA]</scope>
    <source>
        <strain evidence="6 7">FCR-1</strain>
    </source>
</reference>
<dbReference type="Pfam" id="PF00069">
    <property type="entry name" value="Pkinase"/>
    <property type="match status" value="1"/>
</dbReference>
<evidence type="ECO:0000256" key="1">
    <source>
        <dbReference type="ARBA" id="ARBA00022679"/>
    </source>
</evidence>
<dbReference type="SUPFAM" id="SSF56112">
    <property type="entry name" value="Protein kinase-like (PK-like)"/>
    <property type="match status" value="1"/>
</dbReference>
<dbReference type="PANTHER" id="PTHR43289:SF6">
    <property type="entry name" value="SERINE_THREONINE-PROTEIN KINASE NEKL-3"/>
    <property type="match status" value="1"/>
</dbReference>
<protein>
    <submittedName>
        <fullName evidence="6">Serine/threonine-protein kinase PK-1</fullName>
        <ecNumber evidence="6">2.7.11.1</ecNumber>
    </submittedName>
</protein>
<keyword evidence="4" id="KW-0067">ATP-binding</keyword>
<dbReference type="InterPro" id="IPR000719">
    <property type="entry name" value="Prot_kinase_dom"/>
</dbReference>
<dbReference type="EC" id="2.7.11.1" evidence="6"/>
<dbReference type="Proteomes" id="UP001628193">
    <property type="component" value="Unassembled WGS sequence"/>
</dbReference>
<dbReference type="InterPro" id="IPR008271">
    <property type="entry name" value="Ser/Thr_kinase_AS"/>
</dbReference>
<evidence type="ECO:0000256" key="4">
    <source>
        <dbReference type="ARBA" id="ARBA00022840"/>
    </source>
</evidence>
<dbReference type="CDD" id="cd14014">
    <property type="entry name" value="STKc_PknB_like"/>
    <property type="match status" value="1"/>
</dbReference>
<evidence type="ECO:0000256" key="2">
    <source>
        <dbReference type="ARBA" id="ARBA00022741"/>
    </source>
</evidence>
<evidence type="ECO:0000256" key="3">
    <source>
        <dbReference type="ARBA" id="ARBA00022777"/>
    </source>
</evidence>